<reference evidence="2" key="1">
    <citation type="journal article" date="2018" name="Curr. Microbiol.">
        <title>Cellulosimicrobium arenosum sp. nov., Isolated from Marine Sediment Sand.</title>
        <authorList>
            <person name="Oh M."/>
            <person name="Kim J.H."/>
            <person name="Yoon J.H."/>
            <person name="Schumann P."/>
            <person name="Kim W."/>
        </authorList>
    </citation>
    <scope>NUCLEOTIDE SEQUENCE</scope>
    <source>
        <strain evidence="2">KCTC 49039</strain>
    </source>
</reference>
<gene>
    <name evidence="2" type="ORF">IF651_14555</name>
</gene>
<feature type="non-terminal residue" evidence="2">
    <location>
        <position position="54"/>
    </location>
</feature>
<dbReference type="Proteomes" id="UP000610846">
    <property type="component" value="Unassembled WGS sequence"/>
</dbReference>
<accession>A0A927J1S2</accession>
<name>A0A927J1S2_9MICO</name>
<dbReference type="AlphaFoldDB" id="A0A927J1S2"/>
<reference evidence="2" key="2">
    <citation type="submission" date="2020-09" db="EMBL/GenBank/DDBJ databases">
        <authorList>
            <person name="Yu Y."/>
        </authorList>
    </citation>
    <scope>NUCLEOTIDE SEQUENCE</scope>
    <source>
        <strain evidence="2">KCTC 49039</strain>
    </source>
</reference>
<dbReference type="EMBL" id="JACYHB010000013">
    <property type="protein sequence ID" value="MBD8080278.1"/>
    <property type="molecule type" value="Genomic_DNA"/>
</dbReference>
<evidence type="ECO:0000313" key="2">
    <source>
        <dbReference type="EMBL" id="MBD8080278.1"/>
    </source>
</evidence>
<protein>
    <submittedName>
        <fullName evidence="2">Uncharacterized protein</fullName>
    </submittedName>
</protein>
<keyword evidence="1" id="KW-0472">Membrane</keyword>
<comment type="caution">
    <text evidence="2">The sequence shown here is derived from an EMBL/GenBank/DDBJ whole genome shotgun (WGS) entry which is preliminary data.</text>
</comment>
<proteinExistence type="predicted"/>
<evidence type="ECO:0000256" key="1">
    <source>
        <dbReference type="SAM" id="Phobius"/>
    </source>
</evidence>
<organism evidence="2 3">
    <name type="scientific">Cellulosimicrobium arenosum</name>
    <dbReference type="NCBI Taxonomy" id="2708133"/>
    <lineage>
        <taxon>Bacteria</taxon>
        <taxon>Bacillati</taxon>
        <taxon>Actinomycetota</taxon>
        <taxon>Actinomycetes</taxon>
        <taxon>Micrococcales</taxon>
        <taxon>Promicromonosporaceae</taxon>
        <taxon>Cellulosimicrobium</taxon>
    </lineage>
</organism>
<keyword evidence="3" id="KW-1185">Reference proteome</keyword>
<sequence>MSRLNENRRAVASVGTVTAFAVALVGFAVFYEGEATADVELNDSGVWVTKTSAG</sequence>
<keyword evidence="1" id="KW-0812">Transmembrane</keyword>
<evidence type="ECO:0000313" key="3">
    <source>
        <dbReference type="Proteomes" id="UP000610846"/>
    </source>
</evidence>
<keyword evidence="1" id="KW-1133">Transmembrane helix</keyword>
<feature type="transmembrane region" description="Helical" evidence="1">
    <location>
        <begin position="12"/>
        <end position="31"/>
    </location>
</feature>